<dbReference type="Proteomes" id="UP000251186">
    <property type="component" value="Unassembled WGS sequence"/>
</dbReference>
<gene>
    <name evidence="2" type="ORF">NCTC11166_03204</name>
</gene>
<reference evidence="2 3" key="1">
    <citation type="submission" date="2018-06" db="EMBL/GenBank/DDBJ databases">
        <authorList>
            <consortium name="Pathogen Informatics"/>
            <person name="Doyle S."/>
        </authorList>
    </citation>
    <scope>NUCLEOTIDE SEQUENCE [LARGE SCALE GENOMIC DNA]</scope>
    <source>
        <strain evidence="2 3">NCTC11166</strain>
    </source>
</reference>
<organism evidence="2 3">
    <name type="scientific">Brevundimonas vesicularis</name>
    <name type="common">Pseudomonas vesicularis</name>
    <dbReference type="NCBI Taxonomy" id="41276"/>
    <lineage>
        <taxon>Bacteria</taxon>
        <taxon>Pseudomonadati</taxon>
        <taxon>Pseudomonadota</taxon>
        <taxon>Alphaproteobacteria</taxon>
        <taxon>Caulobacterales</taxon>
        <taxon>Caulobacteraceae</taxon>
        <taxon>Brevundimonas</taxon>
    </lineage>
</organism>
<evidence type="ECO:0000313" key="3">
    <source>
        <dbReference type="Proteomes" id="UP000251186"/>
    </source>
</evidence>
<protein>
    <submittedName>
        <fullName evidence="2">Uncharacterized protein</fullName>
    </submittedName>
</protein>
<evidence type="ECO:0000256" key="1">
    <source>
        <dbReference type="SAM" id="MobiDB-lite"/>
    </source>
</evidence>
<dbReference type="EMBL" id="UAQP01000014">
    <property type="protein sequence ID" value="SPU55802.1"/>
    <property type="molecule type" value="Genomic_DNA"/>
</dbReference>
<accession>A0A2X1BT22</accession>
<evidence type="ECO:0000313" key="2">
    <source>
        <dbReference type="EMBL" id="SPU55802.1"/>
    </source>
</evidence>
<dbReference type="AlphaFoldDB" id="A0A2X1BT22"/>
<proteinExistence type="predicted"/>
<feature type="region of interest" description="Disordered" evidence="1">
    <location>
        <begin position="24"/>
        <end position="44"/>
    </location>
</feature>
<name>A0A2X1BT22_BREVE</name>
<sequence>MNGEETYFYDFSRLALSRIVVQTKGEGRSQPAGRDLSWANSAHP</sequence>